<comment type="caution">
    <text evidence="1">The sequence shown here is derived from an EMBL/GenBank/DDBJ whole genome shotgun (WGS) entry which is preliminary data.</text>
</comment>
<protein>
    <submittedName>
        <fullName evidence="1">Uncharacterized protein</fullName>
    </submittedName>
</protein>
<keyword evidence="2" id="KW-1185">Reference proteome</keyword>
<proteinExistence type="predicted"/>
<accession>A0AAD6T694</accession>
<reference evidence="1" key="1">
    <citation type="submission" date="2023-03" db="EMBL/GenBank/DDBJ databases">
        <title>Massive genome expansion in bonnet fungi (Mycena s.s.) driven by repeated elements and novel gene families across ecological guilds.</title>
        <authorList>
            <consortium name="Lawrence Berkeley National Laboratory"/>
            <person name="Harder C.B."/>
            <person name="Miyauchi S."/>
            <person name="Viragh M."/>
            <person name="Kuo A."/>
            <person name="Thoen E."/>
            <person name="Andreopoulos B."/>
            <person name="Lu D."/>
            <person name="Skrede I."/>
            <person name="Drula E."/>
            <person name="Henrissat B."/>
            <person name="Morin E."/>
            <person name="Kohler A."/>
            <person name="Barry K."/>
            <person name="LaButti K."/>
            <person name="Morin E."/>
            <person name="Salamov A."/>
            <person name="Lipzen A."/>
            <person name="Mereny Z."/>
            <person name="Hegedus B."/>
            <person name="Baldrian P."/>
            <person name="Stursova M."/>
            <person name="Weitz H."/>
            <person name="Taylor A."/>
            <person name="Grigoriev I.V."/>
            <person name="Nagy L.G."/>
            <person name="Martin F."/>
            <person name="Kauserud H."/>
        </authorList>
    </citation>
    <scope>NUCLEOTIDE SEQUENCE</scope>
    <source>
        <strain evidence="1">CBHHK200</strain>
    </source>
</reference>
<name>A0AAD6T694_9AGAR</name>
<feature type="non-terminal residue" evidence="1">
    <location>
        <position position="1"/>
    </location>
</feature>
<feature type="non-terminal residue" evidence="1">
    <location>
        <position position="100"/>
    </location>
</feature>
<dbReference type="EMBL" id="JARJCM010000021">
    <property type="protein sequence ID" value="KAJ7040576.1"/>
    <property type="molecule type" value="Genomic_DNA"/>
</dbReference>
<dbReference type="AlphaFoldDB" id="A0AAD6T694"/>
<sequence>PVAGTAITTGTSIPFNYVDLNPCHAGYTPITVWLTDAVPTALDGSGDLPAGTFIEEFGSFLIGNFGLPPLAGFSVPPSSLVIPDISGHSSGSALYSTVVE</sequence>
<evidence type="ECO:0000313" key="1">
    <source>
        <dbReference type="EMBL" id="KAJ7040576.1"/>
    </source>
</evidence>
<gene>
    <name evidence="1" type="ORF">C8F04DRAFT_888889</name>
</gene>
<dbReference type="Proteomes" id="UP001218188">
    <property type="component" value="Unassembled WGS sequence"/>
</dbReference>
<evidence type="ECO:0000313" key="2">
    <source>
        <dbReference type="Proteomes" id="UP001218188"/>
    </source>
</evidence>
<organism evidence="1 2">
    <name type="scientific">Mycena alexandri</name>
    <dbReference type="NCBI Taxonomy" id="1745969"/>
    <lineage>
        <taxon>Eukaryota</taxon>
        <taxon>Fungi</taxon>
        <taxon>Dikarya</taxon>
        <taxon>Basidiomycota</taxon>
        <taxon>Agaricomycotina</taxon>
        <taxon>Agaricomycetes</taxon>
        <taxon>Agaricomycetidae</taxon>
        <taxon>Agaricales</taxon>
        <taxon>Marasmiineae</taxon>
        <taxon>Mycenaceae</taxon>
        <taxon>Mycena</taxon>
    </lineage>
</organism>